<proteinExistence type="predicted"/>
<dbReference type="InterPro" id="IPR007484">
    <property type="entry name" value="Peptidase_M28"/>
</dbReference>
<dbReference type="SUPFAM" id="SSF53187">
    <property type="entry name" value="Zn-dependent exopeptidases"/>
    <property type="match status" value="1"/>
</dbReference>
<protein>
    <recommendedName>
        <fullName evidence="2">Peptidase M28 domain-containing protein</fullName>
    </recommendedName>
</protein>
<feature type="domain" description="Peptidase M28" evidence="2">
    <location>
        <begin position="221"/>
        <end position="414"/>
    </location>
</feature>
<name>A0A0H3UA13_9BACT</name>
<evidence type="ECO:0000259" key="2">
    <source>
        <dbReference type="Pfam" id="PF04389"/>
    </source>
</evidence>
<reference evidence="3" key="1">
    <citation type="submission" date="2013-08" db="EMBL/GenBank/DDBJ databases">
        <title>Comparison of modified E. coli strains.</title>
        <authorList>
            <person name="Juergensen J."/>
            <person name="Bonge A."/>
            <person name="Streit W.R."/>
        </authorList>
    </citation>
    <scope>NUCLEOTIDE SEQUENCE</scope>
</reference>
<dbReference type="AlphaFoldDB" id="A0A0H3UA13"/>
<dbReference type="GO" id="GO:0008235">
    <property type="term" value="F:metalloexopeptidase activity"/>
    <property type="evidence" value="ECO:0007669"/>
    <property type="project" value="InterPro"/>
</dbReference>
<dbReference type="Pfam" id="PF04389">
    <property type="entry name" value="Peptidase_M28"/>
    <property type="match status" value="1"/>
</dbReference>
<feature type="chain" id="PRO_5005202752" description="Peptidase M28 domain-containing protein" evidence="1">
    <location>
        <begin position="22"/>
        <end position="419"/>
    </location>
</feature>
<dbReference type="EMBL" id="KF540245">
    <property type="protein sequence ID" value="AIF26763.1"/>
    <property type="molecule type" value="Genomic_DNA"/>
</dbReference>
<evidence type="ECO:0000256" key="1">
    <source>
        <dbReference type="SAM" id="SignalP"/>
    </source>
</evidence>
<dbReference type="GO" id="GO:0006508">
    <property type="term" value="P:proteolysis"/>
    <property type="evidence" value="ECO:0007669"/>
    <property type="project" value="InterPro"/>
</dbReference>
<dbReference type="PANTHER" id="PTHR12147">
    <property type="entry name" value="METALLOPEPTIDASE M28 FAMILY MEMBER"/>
    <property type="match status" value="1"/>
</dbReference>
<evidence type="ECO:0000313" key="3">
    <source>
        <dbReference type="EMBL" id="AIF26763.1"/>
    </source>
</evidence>
<dbReference type="PANTHER" id="PTHR12147:SF26">
    <property type="entry name" value="PEPTIDASE M28 DOMAIN-CONTAINING PROTEIN"/>
    <property type="match status" value="1"/>
</dbReference>
<feature type="signal peptide" evidence="1">
    <location>
        <begin position="1"/>
        <end position="21"/>
    </location>
</feature>
<accession>A0A0H3UA13</accession>
<keyword evidence="1" id="KW-0732">Signal</keyword>
<sequence>MKYLHFVTLLLAAGVSTAAYAQDLDAYKKHVEVLSSEAMEGRGYVNDGVLKAERYIVDEYRKAGVDDILLQPFTIDINTFPGNTDMSVDGRKLCPGDDFLVREYSAAAKGHYKLVYIDTLGYDGAAWMKKLSSPKYKDYYGVLDLGARRQCKEFRENGDWNKLPLAGMIYKWSDPLKFYKAAGERVSQKPVLWVSNDFPTDARSIDVDIENEFRPAYESHNVIARVKGERSDSTFVVVGHYDHLGHFGRDMYYPGVNDNASGVAAMLTLAKYFAANKPRFDVVFISFAGEEAGLRGSSYYAEHQAFPVDNIKYVVNLDMIGDNAPEQYCEVSDAGEAGFALMKEINAERGFFTHFDRGALASNSDHYPFAELGVPCIGFIQEGGDCFAYYHTHRDDMEHAIYDTYPKIFSLIVELFGRL</sequence>
<organism evidence="3">
    <name type="scientific">uncultured bacterium fosmid pJB89E1</name>
    <dbReference type="NCBI Taxonomy" id="1478073"/>
    <lineage>
        <taxon>Bacteria</taxon>
        <taxon>environmental samples</taxon>
    </lineage>
</organism>
<dbReference type="InterPro" id="IPR045175">
    <property type="entry name" value="M28_fam"/>
</dbReference>
<dbReference type="Gene3D" id="3.40.630.10">
    <property type="entry name" value="Zn peptidases"/>
    <property type="match status" value="1"/>
</dbReference>